<reference evidence="3 4" key="1">
    <citation type="submission" date="2019-02" db="EMBL/GenBank/DDBJ databases">
        <title>Genomic Encyclopedia of Type Strains, Phase IV (KMG-IV): sequencing the most valuable type-strain genomes for metagenomic binning, comparative biology and taxonomic classification.</title>
        <authorList>
            <person name="Goeker M."/>
        </authorList>
    </citation>
    <scope>NUCLEOTIDE SEQUENCE [LARGE SCALE GENOMIC DNA]</scope>
    <source>
        <strain evidence="3 4">DSM 29486</strain>
    </source>
</reference>
<dbReference type="AlphaFoldDB" id="A0A4Q7PSI3"/>
<dbReference type="OrthoDB" id="9764112at2"/>
<dbReference type="EMBL" id="SGXF01000001">
    <property type="protein sequence ID" value="RZT03068.1"/>
    <property type="molecule type" value="Genomic_DNA"/>
</dbReference>
<comment type="caution">
    <text evidence="3">The sequence shown here is derived from an EMBL/GenBank/DDBJ whole genome shotgun (WGS) entry which is preliminary data.</text>
</comment>
<keyword evidence="4" id="KW-1185">Reference proteome</keyword>
<name>A0A4Q7PSI3_9FIRM</name>
<dbReference type="PANTHER" id="PTHR43649">
    <property type="entry name" value="ARABINOSE-BINDING PROTEIN-RELATED"/>
    <property type="match status" value="1"/>
</dbReference>
<dbReference type="Proteomes" id="UP000292927">
    <property type="component" value="Unassembled WGS sequence"/>
</dbReference>
<dbReference type="PANTHER" id="PTHR43649:SF11">
    <property type="entry name" value="ABC TRANSPORTER SUBSTRATE-BINDING PROTEIN YESO-RELATED"/>
    <property type="match status" value="1"/>
</dbReference>
<dbReference type="Gene3D" id="3.40.190.10">
    <property type="entry name" value="Periplasmic binding protein-like II"/>
    <property type="match status" value="2"/>
</dbReference>
<dbReference type="RefSeq" id="WP_130433952.1">
    <property type="nucleotide sequence ID" value="NZ_SGXF01000001.1"/>
</dbReference>
<accession>A0A4Q7PSI3</accession>
<evidence type="ECO:0000313" key="4">
    <source>
        <dbReference type="Proteomes" id="UP000292927"/>
    </source>
</evidence>
<feature type="region of interest" description="Disordered" evidence="1">
    <location>
        <begin position="32"/>
        <end position="62"/>
    </location>
</feature>
<evidence type="ECO:0000256" key="2">
    <source>
        <dbReference type="SAM" id="SignalP"/>
    </source>
</evidence>
<dbReference type="SUPFAM" id="SSF53850">
    <property type="entry name" value="Periplasmic binding protein-like II"/>
    <property type="match status" value="1"/>
</dbReference>
<protein>
    <submittedName>
        <fullName evidence="3">Oligogalacturonide transport system substrate-binding protein</fullName>
    </submittedName>
</protein>
<dbReference type="InterPro" id="IPR006059">
    <property type="entry name" value="SBP"/>
</dbReference>
<sequence>MRKSLKRITALALSACMVGAMAGCGNGDSGTTAAPKDNTTAAQEKTTAGGETTAAETKGGDSEKQVTLRFSWWGGDSRHEATLEAIKAYEKAHPNVKIEGEYQGYDGYYEKMITTLSSGTAPDIMQFHRDWIADVQGAKHYLADMSKLPVDLTTLDQTVLSGSGTYNDEPVLYSCSIGGQIMYVNKEFADKHGLDLEKVYTWEEIMALGKEIHDANPDEYLMTADIDVLNRLIILEYLAQMTGGSIVNEDYSLNFTEEQMTAALHNIKDLYETGTMEPFGESAVFVGQMEQNTKWVNGQIGILLDITGATAKYAASIEAELDCMSIPVMKDAKSSGVDFSGNMGFVINDASENKEEAAKFLDWMMNDEEAIKILKDCRGYPATSTAIDVMTKENLLNPVMKKATEIAGDNNPFSINAISGNTELETIRKDIIQEVIYGDSTPEEGAKEMVESYTELLETLKNK</sequence>
<evidence type="ECO:0000313" key="3">
    <source>
        <dbReference type="EMBL" id="RZT03068.1"/>
    </source>
</evidence>
<evidence type="ECO:0000256" key="1">
    <source>
        <dbReference type="SAM" id="MobiDB-lite"/>
    </source>
</evidence>
<gene>
    <name evidence="3" type="ORF">EV209_1202</name>
</gene>
<feature type="signal peptide" evidence="2">
    <location>
        <begin position="1"/>
        <end position="22"/>
    </location>
</feature>
<organism evidence="3 4">
    <name type="scientific">Cuneatibacter caecimuris</name>
    <dbReference type="NCBI Taxonomy" id="1796618"/>
    <lineage>
        <taxon>Bacteria</taxon>
        <taxon>Bacillati</taxon>
        <taxon>Bacillota</taxon>
        <taxon>Clostridia</taxon>
        <taxon>Lachnospirales</taxon>
        <taxon>Lachnospiraceae</taxon>
        <taxon>Cuneatibacter</taxon>
    </lineage>
</organism>
<keyword evidence="2" id="KW-0732">Signal</keyword>
<dbReference type="InterPro" id="IPR050490">
    <property type="entry name" value="Bact_solute-bd_prot1"/>
</dbReference>
<dbReference type="Pfam" id="PF01547">
    <property type="entry name" value="SBP_bac_1"/>
    <property type="match status" value="1"/>
</dbReference>
<feature type="chain" id="PRO_5038559031" evidence="2">
    <location>
        <begin position="23"/>
        <end position="463"/>
    </location>
</feature>
<feature type="compositionally biased region" description="Low complexity" evidence="1">
    <location>
        <begin position="39"/>
        <end position="57"/>
    </location>
</feature>
<proteinExistence type="predicted"/>
<dbReference type="PROSITE" id="PS51257">
    <property type="entry name" value="PROKAR_LIPOPROTEIN"/>
    <property type="match status" value="1"/>
</dbReference>